<feature type="transmembrane region" description="Helical" evidence="9">
    <location>
        <begin position="26"/>
        <end position="46"/>
    </location>
</feature>
<feature type="transmembrane region" description="Helical" evidence="9">
    <location>
        <begin position="410"/>
        <end position="432"/>
    </location>
</feature>
<dbReference type="GO" id="GO:0098554">
    <property type="term" value="C:cytoplasmic side of endoplasmic reticulum membrane"/>
    <property type="evidence" value="ECO:0007669"/>
    <property type="project" value="TreeGrafter"/>
</dbReference>
<dbReference type="GO" id="GO:0042500">
    <property type="term" value="F:aspartic endopeptidase activity, intramembrane cleaving"/>
    <property type="evidence" value="ECO:0007669"/>
    <property type="project" value="InterPro"/>
</dbReference>
<keyword evidence="4" id="KW-0378">Hydrolase</keyword>
<feature type="region of interest" description="Disordered" evidence="8">
    <location>
        <begin position="471"/>
        <end position="493"/>
    </location>
</feature>
<dbReference type="PANTHER" id="PTHR12174:SF23">
    <property type="entry name" value="MINOR HISTOCOMPATIBILITY ANTIGEN H13"/>
    <property type="match status" value="1"/>
</dbReference>
<dbReference type="InterPro" id="IPR007369">
    <property type="entry name" value="Peptidase_A22B_SPP"/>
</dbReference>
<feature type="compositionally biased region" description="Basic residues" evidence="8">
    <location>
        <begin position="609"/>
        <end position="619"/>
    </location>
</feature>
<comment type="subcellular location">
    <subcellularLocation>
        <location evidence="1">Endoplasmic reticulum membrane</location>
        <topology evidence="1">Multi-pass membrane protein</topology>
    </subcellularLocation>
</comment>
<keyword evidence="11" id="KW-1185">Reference proteome</keyword>
<evidence type="ECO:0000256" key="9">
    <source>
        <dbReference type="SAM" id="Phobius"/>
    </source>
</evidence>
<dbReference type="SMART" id="SM00730">
    <property type="entry name" value="PSN"/>
    <property type="match status" value="1"/>
</dbReference>
<feature type="transmembrane region" description="Helical" evidence="9">
    <location>
        <begin position="108"/>
        <end position="127"/>
    </location>
</feature>
<evidence type="ECO:0000256" key="7">
    <source>
        <dbReference type="ARBA" id="ARBA00023136"/>
    </source>
</evidence>
<dbReference type="PANTHER" id="PTHR12174">
    <property type="entry name" value="SIGNAL PEPTIDE PEPTIDASE"/>
    <property type="match status" value="1"/>
</dbReference>
<dbReference type="Proteomes" id="UP000033647">
    <property type="component" value="Unassembled WGS sequence"/>
</dbReference>
<dbReference type="GO" id="GO:0098553">
    <property type="term" value="C:lumenal side of endoplasmic reticulum membrane"/>
    <property type="evidence" value="ECO:0007669"/>
    <property type="project" value="TreeGrafter"/>
</dbReference>
<feature type="transmembrane region" description="Helical" evidence="9">
    <location>
        <begin position="228"/>
        <end position="249"/>
    </location>
</feature>
<evidence type="ECO:0000256" key="2">
    <source>
        <dbReference type="ARBA" id="ARBA00006859"/>
    </source>
</evidence>
<feature type="compositionally biased region" description="Low complexity" evidence="8">
    <location>
        <begin position="546"/>
        <end position="559"/>
    </location>
</feature>
<protein>
    <submittedName>
        <fullName evidence="10">Signal peptide peptidase like protein</fullName>
    </submittedName>
</protein>
<feature type="compositionally biased region" description="Low complexity" evidence="8">
    <location>
        <begin position="569"/>
        <end position="590"/>
    </location>
</feature>
<feature type="compositionally biased region" description="Basic and acidic residues" evidence="8">
    <location>
        <begin position="512"/>
        <end position="530"/>
    </location>
</feature>
<dbReference type="Pfam" id="PF04258">
    <property type="entry name" value="Peptidase_A22B"/>
    <property type="match status" value="1"/>
</dbReference>
<dbReference type="AlphaFoldDB" id="A0A0F4GKD5"/>
<keyword evidence="5" id="KW-0256">Endoplasmic reticulum</keyword>
<evidence type="ECO:0000256" key="5">
    <source>
        <dbReference type="ARBA" id="ARBA00022824"/>
    </source>
</evidence>
<evidence type="ECO:0000256" key="8">
    <source>
        <dbReference type="SAM" id="MobiDB-lite"/>
    </source>
</evidence>
<proteinExistence type="inferred from homology"/>
<dbReference type="GO" id="GO:0033619">
    <property type="term" value="P:membrane protein proteolysis"/>
    <property type="evidence" value="ECO:0007669"/>
    <property type="project" value="TreeGrafter"/>
</dbReference>
<feature type="transmembrane region" description="Helical" evidence="9">
    <location>
        <begin position="330"/>
        <end position="350"/>
    </location>
</feature>
<dbReference type="InterPro" id="IPR006639">
    <property type="entry name" value="Preselin/SPP"/>
</dbReference>
<sequence>MASIDYEGMLAAAAYHYNKNRPFFPMYLHLITSALFPIYTGAYASLSRPSSAAKPIKSKKQANEDEDEEDETAQKMEGLSPSDAIIFPITAGCVLASLYWLIQTYGAGVINTVLGVYFSVIGTFSVGKLINDAWTTLGGFVTPSYYRSEHKIWKVVDGERKAVALGQENANTSPRHSPLPGSMGGLPLPQVLLDLAWRFRALTKQKFTVKGYAKDNIDFSVAVTRHNIISGFLGVGAVAYSLLVGKPWFLTNLQGFAVCYGALQLMSPTTFATGTLILSGLFFYDIWAVFFTPLMVTVATNLDVPIKLVFPRPSEEGGKPAFSMLGLGDIVLPGIMIAFALRFDLYVFYLRKQKKTSKASDASEDDKTVEVIEKAPYVSVSGNWAERLFTAGHNADGLPASLAATFPKPYFTASLVGYVIGMIATLVFMSIFQHAQPALLYLVPGVLISLWGTGLVRGELAEMWEYTEAITGESLDSEEGSEKEEAKEASSDDESILTWAWNCVFGKSGKNDDLKKSTDAEKTKKADTKTSPRGSASSKEKDAKPDATATKTKTTADEPFFSFTISHHSPAVSSTTSDAAASESKSPSSEVESDDAVLVSRSDADAPKRTRSTRSRRLRSQAGSDDA</sequence>
<feature type="region of interest" description="Disordered" evidence="8">
    <location>
        <begin position="54"/>
        <end position="75"/>
    </location>
</feature>
<feature type="region of interest" description="Disordered" evidence="8">
    <location>
        <begin position="512"/>
        <end position="627"/>
    </location>
</feature>
<feature type="transmembrane region" description="Helical" evidence="9">
    <location>
        <begin position="84"/>
        <end position="102"/>
    </location>
</feature>
<keyword evidence="6 9" id="KW-1133">Transmembrane helix</keyword>
<name>A0A0F4GKD5_9PEZI</name>
<accession>A0A0F4GKD5</accession>
<evidence type="ECO:0000313" key="11">
    <source>
        <dbReference type="Proteomes" id="UP000033647"/>
    </source>
</evidence>
<dbReference type="OrthoDB" id="29661at2759"/>
<comment type="similarity">
    <text evidence="2">Belongs to the peptidase A22B family.</text>
</comment>
<evidence type="ECO:0000256" key="4">
    <source>
        <dbReference type="ARBA" id="ARBA00022801"/>
    </source>
</evidence>
<keyword evidence="7 9" id="KW-0472">Membrane</keyword>
<feature type="transmembrane region" description="Helical" evidence="9">
    <location>
        <begin position="286"/>
        <end position="310"/>
    </location>
</feature>
<evidence type="ECO:0000313" key="10">
    <source>
        <dbReference type="EMBL" id="KJX96645.1"/>
    </source>
</evidence>
<dbReference type="STRING" id="1047168.A0A0F4GKD5"/>
<evidence type="ECO:0000256" key="6">
    <source>
        <dbReference type="ARBA" id="ARBA00022989"/>
    </source>
</evidence>
<evidence type="ECO:0000256" key="3">
    <source>
        <dbReference type="ARBA" id="ARBA00022692"/>
    </source>
</evidence>
<comment type="caution">
    <text evidence="10">The sequence shown here is derived from an EMBL/GenBank/DDBJ whole genome shotgun (WGS) entry which is preliminary data.</text>
</comment>
<organism evidence="10 11">
    <name type="scientific">Zymoseptoria brevis</name>
    <dbReference type="NCBI Taxonomy" id="1047168"/>
    <lineage>
        <taxon>Eukaryota</taxon>
        <taxon>Fungi</taxon>
        <taxon>Dikarya</taxon>
        <taxon>Ascomycota</taxon>
        <taxon>Pezizomycotina</taxon>
        <taxon>Dothideomycetes</taxon>
        <taxon>Dothideomycetidae</taxon>
        <taxon>Mycosphaerellales</taxon>
        <taxon>Mycosphaerellaceae</taxon>
        <taxon>Zymoseptoria</taxon>
    </lineage>
</organism>
<dbReference type="GO" id="GO:0006465">
    <property type="term" value="P:signal peptide processing"/>
    <property type="evidence" value="ECO:0007669"/>
    <property type="project" value="TreeGrafter"/>
</dbReference>
<gene>
    <name evidence="10" type="ORF">TI39_contig609g00011</name>
</gene>
<reference evidence="10 11" key="1">
    <citation type="submission" date="2015-03" db="EMBL/GenBank/DDBJ databases">
        <title>RNA-seq based gene annotation and comparative genomics of four Zymoseptoria species reveal species-specific pathogenicity related genes and transposable element activity.</title>
        <authorList>
            <person name="Grandaubert J."/>
            <person name="Bhattacharyya A."/>
            <person name="Stukenbrock E.H."/>
        </authorList>
    </citation>
    <scope>NUCLEOTIDE SEQUENCE [LARGE SCALE GENOMIC DNA]</scope>
    <source>
        <strain evidence="10 11">Zb18110</strain>
    </source>
</reference>
<dbReference type="EMBL" id="LAFY01000601">
    <property type="protein sequence ID" value="KJX96645.1"/>
    <property type="molecule type" value="Genomic_DNA"/>
</dbReference>
<keyword evidence="3 9" id="KW-0812">Transmembrane</keyword>
<evidence type="ECO:0000256" key="1">
    <source>
        <dbReference type="ARBA" id="ARBA00004477"/>
    </source>
</evidence>